<evidence type="ECO:0000313" key="2">
    <source>
        <dbReference type="Proteomes" id="UP000078561"/>
    </source>
</evidence>
<evidence type="ECO:0000313" key="1">
    <source>
        <dbReference type="EMBL" id="SAL96767.1"/>
    </source>
</evidence>
<keyword evidence="2" id="KW-1185">Reference proteome</keyword>
<dbReference type="Proteomes" id="UP000078561">
    <property type="component" value="Unassembled WGS sequence"/>
</dbReference>
<protein>
    <submittedName>
        <fullName evidence="1">Uncharacterized protein</fullName>
    </submittedName>
</protein>
<feature type="non-terminal residue" evidence="1">
    <location>
        <position position="1"/>
    </location>
</feature>
<sequence>CSDCQRTRDVSFFAGRLEGYSTCQSCRNKRTRIPVAPSRDEMITLDELEDHYFDLSDDDFDDVDDDDNDDNDNICFDGLIYLVDSQINDTDKEIIDSVFDKVEHVSGYKFANKGVSNPRKRHSISFYGWCTQRTDLNRQISDEQTRRYCDRMETYDCGGELTERCLAQESKVGNLDCQAWLLSSFSSGRPTSSNAPR</sequence>
<dbReference type="InParanoid" id="A0A168LH11"/>
<reference evidence="1" key="1">
    <citation type="submission" date="2016-04" db="EMBL/GenBank/DDBJ databases">
        <authorList>
            <person name="Evans L.H."/>
            <person name="Alamgir A."/>
            <person name="Owens N."/>
            <person name="Weber N.D."/>
            <person name="Virtaneva K."/>
            <person name="Barbian K."/>
            <person name="Babar A."/>
            <person name="Rosenke K."/>
        </authorList>
    </citation>
    <scope>NUCLEOTIDE SEQUENCE [LARGE SCALE GENOMIC DNA]</scope>
    <source>
        <strain evidence="1">CBS 101.48</strain>
    </source>
</reference>
<dbReference type="EMBL" id="LT551237">
    <property type="protein sequence ID" value="SAL96767.1"/>
    <property type="molecule type" value="Genomic_DNA"/>
</dbReference>
<name>A0A168LH11_ABSGL</name>
<organism evidence="1">
    <name type="scientific">Absidia glauca</name>
    <name type="common">Pin mould</name>
    <dbReference type="NCBI Taxonomy" id="4829"/>
    <lineage>
        <taxon>Eukaryota</taxon>
        <taxon>Fungi</taxon>
        <taxon>Fungi incertae sedis</taxon>
        <taxon>Mucoromycota</taxon>
        <taxon>Mucoromycotina</taxon>
        <taxon>Mucoromycetes</taxon>
        <taxon>Mucorales</taxon>
        <taxon>Cunninghamellaceae</taxon>
        <taxon>Absidia</taxon>
    </lineage>
</organism>
<feature type="non-terminal residue" evidence="1">
    <location>
        <position position="197"/>
    </location>
</feature>
<dbReference type="OrthoDB" id="2279663at2759"/>
<gene>
    <name evidence="1" type="primary">ABSGL_02188.1 scaffold 2780</name>
</gene>
<accession>A0A168LH11</accession>
<dbReference type="AlphaFoldDB" id="A0A168LH11"/>
<proteinExistence type="predicted"/>